<dbReference type="PANTHER" id="PTHR43968:SF6">
    <property type="entry name" value="GLUTATHIONE S-TRANSFERASE OMEGA"/>
    <property type="match status" value="1"/>
</dbReference>
<protein>
    <submittedName>
        <fullName evidence="2">Glutathione S-transferase family protein</fullName>
    </submittedName>
</protein>
<dbReference type="Gene3D" id="1.20.1050.10">
    <property type="match status" value="1"/>
</dbReference>
<organism evidence="2 3">
    <name type="scientific">Pararhizobium mangrovi</name>
    <dbReference type="NCBI Taxonomy" id="2590452"/>
    <lineage>
        <taxon>Bacteria</taxon>
        <taxon>Pseudomonadati</taxon>
        <taxon>Pseudomonadota</taxon>
        <taxon>Alphaproteobacteria</taxon>
        <taxon>Hyphomicrobiales</taxon>
        <taxon>Rhizobiaceae</taxon>
        <taxon>Rhizobium/Agrobacterium group</taxon>
        <taxon>Pararhizobium</taxon>
    </lineage>
</organism>
<dbReference type="SUPFAM" id="SSF47616">
    <property type="entry name" value="GST C-terminal domain-like"/>
    <property type="match status" value="1"/>
</dbReference>
<dbReference type="PANTHER" id="PTHR43968">
    <property type="match status" value="1"/>
</dbReference>
<dbReference type="Pfam" id="PF13410">
    <property type="entry name" value="GST_C_2"/>
    <property type="match status" value="1"/>
</dbReference>
<dbReference type="SFLD" id="SFLDS00019">
    <property type="entry name" value="Glutathione_Transferase_(cytos"/>
    <property type="match status" value="1"/>
</dbReference>
<dbReference type="Gene3D" id="3.40.30.10">
    <property type="entry name" value="Glutaredoxin"/>
    <property type="match status" value="1"/>
</dbReference>
<dbReference type="CDD" id="cd03043">
    <property type="entry name" value="GST_N_1"/>
    <property type="match status" value="1"/>
</dbReference>
<dbReference type="GO" id="GO:0005737">
    <property type="term" value="C:cytoplasm"/>
    <property type="evidence" value="ECO:0007669"/>
    <property type="project" value="TreeGrafter"/>
</dbReference>
<dbReference type="SFLD" id="SFLDG00358">
    <property type="entry name" value="Main_(cytGST)"/>
    <property type="match status" value="1"/>
</dbReference>
<dbReference type="AlphaFoldDB" id="A0A506U8J0"/>
<dbReference type="CDD" id="cd03194">
    <property type="entry name" value="GST_C_3"/>
    <property type="match status" value="1"/>
</dbReference>
<evidence type="ECO:0000313" key="2">
    <source>
        <dbReference type="EMBL" id="TPW30742.1"/>
    </source>
</evidence>
<dbReference type="OrthoDB" id="9799538at2"/>
<feature type="domain" description="GST N-terminal" evidence="1">
    <location>
        <begin position="4"/>
        <end position="84"/>
    </location>
</feature>
<dbReference type="Pfam" id="PF13409">
    <property type="entry name" value="GST_N_2"/>
    <property type="match status" value="1"/>
</dbReference>
<dbReference type="InterPro" id="IPR040079">
    <property type="entry name" value="Glutathione_S-Trfase"/>
</dbReference>
<evidence type="ECO:0000313" key="3">
    <source>
        <dbReference type="Proteomes" id="UP000320314"/>
    </source>
</evidence>
<proteinExistence type="predicted"/>
<dbReference type="Proteomes" id="UP000320314">
    <property type="component" value="Unassembled WGS sequence"/>
</dbReference>
<dbReference type="EMBL" id="VHLH01000005">
    <property type="protein sequence ID" value="TPW30742.1"/>
    <property type="molecule type" value="Genomic_DNA"/>
</dbReference>
<keyword evidence="2" id="KW-0808">Transferase</keyword>
<dbReference type="InterPro" id="IPR004045">
    <property type="entry name" value="Glutathione_S-Trfase_N"/>
</dbReference>
<evidence type="ECO:0000259" key="1">
    <source>
        <dbReference type="PROSITE" id="PS50404"/>
    </source>
</evidence>
<comment type="caution">
    <text evidence="2">The sequence shown here is derived from an EMBL/GenBank/DDBJ whole genome shotgun (WGS) entry which is preliminary data.</text>
</comment>
<dbReference type="InterPro" id="IPR036282">
    <property type="entry name" value="Glutathione-S-Trfase_C_sf"/>
</dbReference>
<gene>
    <name evidence="2" type="ORF">FJU11_04775</name>
</gene>
<dbReference type="InterPro" id="IPR036249">
    <property type="entry name" value="Thioredoxin-like_sf"/>
</dbReference>
<accession>A0A506U8J0</accession>
<reference evidence="2 3" key="1">
    <citation type="submission" date="2019-06" db="EMBL/GenBank/DDBJ databases">
        <authorList>
            <person name="Li M."/>
        </authorList>
    </citation>
    <scope>NUCLEOTIDE SEQUENCE [LARGE SCALE GENOMIC DNA]</scope>
    <source>
        <strain evidence="2 3">BGMRC6574</strain>
    </source>
</reference>
<dbReference type="SUPFAM" id="SSF52833">
    <property type="entry name" value="Thioredoxin-like"/>
    <property type="match status" value="1"/>
</dbReference>
<keyword evidence="3" id="KW-1185">Reference proteome</keyword>
<dbReference type="RefSeq" id="WP_141165880.1">
    <property type="nucleotide sequence ID" value="NZ_VHLH01000005.1"/>
</dbReference>
<dbReference type="InterPro" id="IPR050983">
    <property type="entry name" value="GST_Omega/HSP26"/>
</dbReference>
<sequence length="216" mass="24361">MSAMTLYIANKTYSSWSFRPWIAMTVKELPFEEVLVPFDDDGGNPKFREFSPTGKVPVLDHSGATVWESLAILEHLADYFPEMRFWPEDLESRSLARCVSAEMAAGFATLRANCPMNMRREPSAVTMSDALKADVARVETIWKTLLERSGGPFLFGPLFGVADAMYAPVVNRFEVYRLSEDETARGYMETIKALPAWKAWEEAAREEPWTVAADEA</sequence>
<name>A0A506U8J0_9HYPH</name>
<dbReference type="GO" id="GO:0016740">
    <property type="term" value="F:transferase activity"/>
    <property type="evidence" value="ECO:0007669"/>
    <property type="project" value="UniProtKB-KW"/>
</dbReference>
<dbReference type="PROSITE" id="PS50404">
    <property type="entry name" value="GST_NTER"/>
    <property type="match status" value="1"/>
</dbReference>